<dbReference type="InterPro" id="IPR012336">
    <property type="entry name" value="Thioredoxin-like_fold"/>
</dbReference>
<evidence type="ECO:0000313" key="2">
    <source>
        <dbReference type="EMBL" id="CRK90085.1"/>
    </source>
</evidence>
<protein>
    <submittedName>
        <fullName evidence="2">CLUMA_CG003803, isoform A</fullName>
    </submittedName>
</protein>
<dbReference type="AlphaFoldDB" id="A0A1J1HPX2"/>
<dbReference type="InterPro" id="IPR011042">
    <property type="entry name" value="6-blade_b-propeller_TolB-like"/>
</dbReference>
<name>A0A1J1HPX2_9DIPT</name>
<dbReference type="Pfam" id="PF13905">
    <property type="entry name" value="Thioredoxin_8"/>
    <property type="match status" value="1"/>
</dbReference>
<evidence type="ECO:0000313" key="3">
    <source>
        <dbReference type="Proteomes" id="UP000183832"/>
    </source>
</evidence>
<dbReference type="PANTHER" id="PTHR46388">
    <property type="entry name" value="NHL REPEAT-CONTAINING PROTEIN 2"/>
    <property type="match status" value="1"/>
</dbReference>
<keyword evidence="3" id="KW-1185">Reference proteome</keyword>
<dbReference type="STRING" id="568069.A0A1J1HPX2"/>
<dbReference type="Gene3D" id="2.120.10.30">
    <property type="entry name" value="TolB, C-terminal domain"/>
    <property type="match status" value="2"/>
</dbReference>
<reference evidence="2 3" key="1">
    <citation type="submission" date="2015-04" db="EMBL/GenBank/DDBJ databases">
        <authorList>
            <person name="Syromyatnikov M.Y."/>
            <person name="Popov V.N."/>
        </authorList>
    </citation>
    <scope>NUCLEOTIDE SEQUENCE [LARGE SCALE GENOMIC DNA]</scope>
</reference>
<organism evidence="2 3">
    <name type="scientific">Clunio marinus</name>
    <dbReference type="NCBI Taxonomy" id="568069"/>
    <lineage>
        <taxon>Eukaryota</taxon>
        <taxon>Metazoa</taxon>
        <taxon>Ecdysozoa</taxon>
        <taxon>Arthropoda</taxon>
        <taxon>Hexapoda</taxon>
        <taxon>Insecta</taxon>
        <taxon>Pterygota</taxon>
        <taxon>Neoptera</taxon>
        <taxon>Endopterygota</taxon>
        <taxon>Diptera</taxon>
        <taxon>Nematocera</taxon>
        <taxon>Chironomoidea</taxon>
        <taxon>Chironomidae</taxon>
        <taxon>Clunio</taxon>
    </lineage>
</organism>
<dbReference type="PANTHER" id="PTHR46388:SF2">
    <property type="entry name" value="NHL REPEAT-CONTAINING PROTEIN 2"/>
    <property type="match status" value="1"/>
</dbReference>
<dbReference type="EMBL" id="CVRI01000015">
    <property type="protein sequence ID" value="CRK90085.1"/>
    <property type="molecule type" value="Genomic_DNA"/>
</dbReference>
<dbReference type="SUPFAM" id="SSF101898">
    <property type="entry name" value="NHL repeat"/>
    <property type="match status" value="1"/>
</dbReference>
<dbReference type="InterPro" id="IPR036249">
    <property type="entry name" value="Thioredoxin-like_sf"/>
</dbReference>
<sequence>MASIKNEEMLDELAVECMDLQVAIAEETNRSKQKSLILKSIDIICSTNKFQSIPDFQEGLDWFNVSKPLTWKEHLTGSLVLIDFWTYCCINCLHVLPQLHRLEKKFTQEDGLVIIGCHSAKFTNEKSSENVNAAIQRHDIQHPVVNDLNNAMWSTLNIQCWPTLLLMSPTGVPIYLVMGEGHYDEIELVVGTCIEYFKEKQLLMPKPLPIKPSAAPSSQFELKFPGKIQCSNYDSADSTTESLFALSDSGNHRIIIFNSSGSVVHKIGQFGVAGYKDGTFDEAKFNCPQGVAWLDQKTLFVADTENHVIRMVMLEQRKVQTIIGSGAQGTDVNGGNSPLQQAISSPWDIVVYKTKNMDMSFHEDDSQVPQKVVLVIAMAGTHQVWAYFFEETIWWRYQVQNANTVVPIAGNGEERNRNNDYPKQASFAQPSGLCLVRGTDEVFIADSESSSIRKMSLVSGKVSPVVGGANNLMNLFAYGDVDGEKYQARLQHPLGLAHHPTSSSIVFVADTFNNKIKRINIQSNHIQTMAITDEIGGLLTFNEPSGLCTTPDGSHLIVLNTNSHELIRINLSTLVASKYQLKWPSEKINHVTGPPANVTMVLVPNGRHFQKGVGRFELPIALNLHEGVKLTPDAPQKIQSYLTRGWKFDHFDTQKLLNEGRSSISVKIPPGTSEGEVTIHFILLLCDEKDSSCFRKEFGVKVDVKFINGSMPDATIYIGVTKSEILIR</sequence>
<dbReference type="Gene3D" id="3.40.30.10">
    <property type="entry name" value="Glutaredoxin"/>
    <property type="match status" value="1"/>
</dbReference>
<dbReference type="OrthoDB" id="273823at2759"/>
<dbReference type="Proteomes" id="UP000183832">
    <property type="component" value="Unassembled WGS sequence"/>
</dbReference>
<proteinExistence type="predicted"/>
<dbReference type="SUPFAM" id="SSF52833">
    <property type="entry name" value="Thioredoxin-like"/>
    <property type="match status" value="1"/>
</dbReference>
<gene>
    <name evidence="2" type="ORF">CLUMA_CG003803</name>
</gene>
<accession>A0A1J1HPX2</accession>
<evidence type="ECO:0000259" key="1">
    <source>
        <dbReference type="Pfam" id="PF13905"/>
    </source>
</evidence>
<feature type="domain" description="Thioredoxin-like fold" evidence="1">
    <location>
        <begin position="77"/>
        <end position="171"/>
    </location>
</feature>